<dbReference type="SUPFAM" id="SSF53474">
    <property type="entry name" value="alpha/beta-Hydrolases"/>
    <property type="match status" value="1"/>
</dbReference>
<proteinExistence type="predicted"/>
<dbReference type="Pfam" id="PF12146">
    <property type="entry name" value="Hydrolase_4"/>
    <property type="match status" value="1"/>
</dbReference>
<dbReference type="InterPro" id="IPR000073">
    <property type="entry name" value="AB_hydrolase_1"/>
</dbReference>
<keyword evidence="3" id="KW-1185">Reference proteome</keyword>
<name>A0AAX6F8X5_IRIPA</name>
<dbReference type="InterPro" id="IPR029058">
    <property type="entry name" value="AB_hydrolase_fold"/>
</dbReference>
<dbReference type="InterPro" id="IPR022742">
    <property type="entry name" value="Hydrolase_4"/>
</dbReference>
<dbReference type="InterPro" id="IPR051044">
    <property type="entry name" value="MAG_DAG_Lipase"/>
</dbReference>
<dbReference type="PRINTS" id="PR00111">
    <property type="entry name" value="ABHYDROLASE"/>
</dbReference>
<evidence type="ECO:0000313" key="2">
    <source>
        <dbReference type="EMBL" id="KAJ6812718.1"/>
    </source>
</evidence>
<dbReference type="AlphaFoldDB" id="A0AAX6F8X5"/>
<dbReference type="FunFam" id="3.40.50.1820:FF:000111">
    <property type="entry name" value="Alpha/beta-Hydrolases superfamily protein"/>
    <property type="match status" value="1"/>
</dbReference>
<protein>
    <recommendedName>
        <fullName evidence="1">Serine aminopeptidase S33 domain-containing protein</fullName>
    </recommendedName>
</protein>
<gene>
    <name evidence="2" type="ORF">M6B38_145555</name>
</gene>
<reference evidence="2" key="1">
    <citation type="journal article" date="2023" name="GigaByte">
        <title>Genome assembly of the bearded iris, Iris pallida Lam.</title>
        <authorList>
            <person name="Bruccoleri R.E."/>
            <person name="Oakeley E.J."/>
            <person name="Faust A.M.E."/>
            <person name="Altorfer M."/>
            <person name="Dessus-Babus S."/>
            <person name="Burckhardt D."/>
            <person name="Oertli M."/>
            <person name="Naumann U."/>
            <person name="Petersen F."/>
            <person name="Wong J."/>
        </authorList>
    </citation>
    <scope>NUCLEOTIDE SEQUENCE</scope>
    <source>
        <strain evidence="2">GSM-AAB239-AS_SAM_17_03QT</strain>
    </source>
</reference>
<feature type="domain" description="Serine aminopeptidase S33" evidence="1">
    <location>
        <begin position="173"/>
        <end position="410"/>
    </location>
</feature>
<dbReference type="Gene3D" id="3.40.50.1820">
    <property type="entry name" value="alpha/beta hydrolase"/>
    <property type="match status" value="1"/>
</dbReference>
<sequence>MIYIGCQTRIPHAFIDEEKKKKKEEKATNPIVEMEPATKPSSWQPLFVTSGASGRVAALFSLRSLRSLLLLFNGFLLLLLLPFRRRTAAATEEEKSTAAAAGVVVRVPTARVRWAREGEAAAAAARRAMAIRRLKEEEEAGGERRAKRDFCLFSTSRGNTLFTQSWTPIAVPSKGLVVLMHGLNEHSGRYNRFALQLNDNGFKVYAMDWIGHGGSDGLHGYVHSLDYAVDDLKSFLEKVVSENPGLPCFLFGHSTGGAIILKALLDPKVEACIKGVVLTSPAIRVQPSHPIVEVLAPVFSLLVPRYQFSSANKKGPPVSRDPEALKAKYSDPLVFTGAIRVRTGYEILRISYYLQQNLNRVTTPFLVLHGTADKVTDPEGSLRLYQEASSTDKSIKLYEGFLHDLLFEPERDDIARTIIDWLTSRQNAQKLSTNEERRNFFPSGLPLWALSSHCCM</sequence>
<dbReference type="Proteomes" id="UP001140949">
    <property type="component" value="Unassembled WGS sequence"/>
</dbReference>
<reference evidence="2" key="2">
    <citation type="submission" date="2023-04" db="EMBL/GenBank/DDBJ databases">
        <authorList>
            <person name="Bruccoleri R.E."/>
            <person name="Oakeley E.J."/>
            <person name="Faust A.-M."/>
            <person name="Dessus-Babus S."/>
            <person name="Altorfer M."/>
            <person name="Burckhardt D."/>
            <person name="Oertli M."/>
            <person name="Naumann U."/>
            <person name="Petersen F."/>
            <person name="Wong J."/>
        </authorList>
    </citation>
    <scope>NUCLEOTIDE SEQUENCE</scope>
    <source>
        <strain evidence="2">GSM-AAB239-AS_SAM_17_03QT</strain>
        <tissue evidence="2">Leaf</tissue>
    </source>
</reference>
<evidence type="ECO:0000313" key="3">
    <source>
        <dbReference type="Proteomes" id="UP001140949"/>
    </source>
</evidence>
<dbReference type="PANTHER" id="PTHR11614">
    <property type="entry name" value="PHOSPHOLIPASE-RELATED"/>
    <property type="match status" value="1"/>
</dbReference>
<evidence type="ECO:0000259" key="1">
    <source>
        <dbReference type="Pfam" id="PF12146"/>
    </source>
</evidence>
<accession>A0AAX6F8X5</accession>
<dbReference type="EMBL" id="JANAVB010030820">
    <property type="protein sequence ID" value="KAJ6812718.1"/>
    <property type="molecule type" value="Genomic_DNA"/>
</dbReference>
<comment type="caution">
    <text evidence="2">The sequence shown here is derived from an EMBL/GenBank/DDBJ whole genome shotgun (WGS) entry which is preliminary data.</text>
</comment>
<organism evidence="2 3">
    <name type="scientific">Iris pallida</name>
    <name type="common">Sweet iris</name>
    <dbReference type="NCBI Taxonomy" id="29817"/>
    <lineage>
        <taxon>Eukaryota</taxon>
        <taxon>Viridiplantae</taxon>
        <taxon>Streptophyta</taxon>
        <taxon>Embryophyta</taxon>
        <taxon>Tracheophyta</taxon>
        <taxon>Spermatophyta</taxon>
        <taxon>Magnoliopsida</taxon>
        <taxon>Liliopsida</taxon>
        <taxon>Asparagales</taxon>
        <taxon>Iridaceae</taxon>
        <taxon>Iridoideae</taxon>
        <taxon>Irideae</taxon>
        <taxon>Iris</taxon>
    </lineage>
</organism>